<dbReference type="InterPro" id="IPR049639">
    <property type="entry name" value="RstR"/>
</dbReference>
<dbReference type="Pfam" id="PF01381">
    <property type="entry name" value="HTH_3"/>
    <property type="match status" value="1"/>
</dbReference>
<keyword evidence="3" id="KW-1133">Transmembrane helix</keyword>
<keyword evidence="2" id="KW-0175">Coiled coil</keyword>
<dbReference type="Gene3D" id="1.10.260.40">
    <property type="entry name" value="lambda repressor-like DNA-binding domains"/>
    <property type="match status" value="1"/>
</dbReference>
<dbReference type="NCBIfam" id="NF041951">
    <property type="entry name" value="phage_RstR"/>
    <property type="match status" value="1"/>
</dbReference>
<evidence type="ECO:0000313" key="6">
    <source>
        <dbReference type="Proteomes" id="UP000004826"/>
    </source>
</evidence>
<evidence type="ECO:0000256" key="2">
    <source>
        <dbReference type="SAM" id="Coils"/>
    </source>
</evidence>
<dbReference type="PROSITE" id="PS50943">
    <property type="entry name" value="HTH_CROC1"/>
    <property type="match status" value="1"/>
</dbReference>
<dbReference type="GO" id="GO:0003677">
    <property type="term" value="F:DNA binding"/>
    <property type="evidence" value="ECO:0007669"/>
    <property type="project" value="UniProtKB-KW"/>
</dbReference>
<feature type="coiled-coil region" evidence="2">
    <location>
        <begin position="124"/>
        <end position="151"/>
    </location>
</feature>
<evidence type="ECO:0000256" key="1">
    <source>
        <dbReference type="ARBA" id="ARBA00023125"/>
    </source>
</evidence>
<dbReference type="PATRIC" id="fig|888818.3.peg.1705"/>
<evidence type="ECO:0000256" key="3">
    <source>
        <dbReference type="SAM" id="Phobius"/>
    </source>
</evidence>
<dbReference type="EMBL" id="AFBE01000010">
    <property type="protein sequence ID" value="EGF18443.1"/>
    <property type="molecule type" value="Genomic_DNA"/>
</dbReference>
<dbReference type="Proteomes" id="UP000004826">
    <property type="component" value="Unassembled WGS sequence"/>
</dbReference>
<keyword evidence="3" id="KW-0812">Transmembrane</keyword>
<dbReference type="PANTHER" id="PTHR46558">
    <property type="entry name" value="TRACRIPTIONAL REGULATORY PROTEIN-RELATED-RELATED"/>
    <property type="match status" value="1"/>
</dbReference>
<dbReference type="CDD" id="cd00093">
    <property type="entry name" value="HTH_XRE"/>
    <property type="match status" value="1"/>
</dbReference>
<proteinExistence type="predicted"/>
<name>F2CFF0_STRSA</name>
<accession>F2CFF0</accession>
<dbReference type="SUPFAM" id="SSF47413">
    <property type="entry name" value="lambda repressor-like DNA-binding domains"/>
    <property type="match status" value="1"/>
</dbReference>
<dbReference type="AlphaFoldDB" id="F2CFF0"/>
<keyword evidence="1" id="KW-0238">DNA-binding</keyword>
<gene>
    <name evidence="5" type="primary">xre</name>
    <name evidence="5" type="ORF">HMPREF9391_1751</name>
</gene>
<evidence type="ECO:0000313" key="5">
    <source>
        <dbReference type="EMBL" id="EGF18443.1"/>
    </source>
</evidence>
<dbReference type="PANTHER" id="PTHR46558:SF11">
    <property type="entry name" value="HTH-TYPE TRANSCRIPTIONAL REGULATOR XRE"/>
    <property type="match status" value="1"/>
</dbReference>
<organism evidence="5 6">
    <name type="scientific">Streptococcus sanguinis SK408</name>
    <dbReference type="NCBI Taxonomy" id="888818"/>
    <lineage>
        <taxon>Bacteria</taxon>
        <taxon>Bacillati</taxon>
        <taxon>Bacillota</taxon>
        <taxon>Bacilli</taxon>
        <taxon>Lactobacillales</taxon>
        <taxon>Streptococcaceae</taxon>
        <taxon>Streptococcus</taxon>
    </lineage>
</organism>
<feature type="transmembrane region" description="Helical" evidence="3">
    <location>
        <begin position="6"/>
        <end position="26"/>
    </location>
</feature>
<dbReference type="InterPro" id="IPR001387">
    <property type="entry name" value="Cro/C1-type_HTH"/>
</dbReference>
<evidence type="ECO:0000259" key="4">
    <source>
        <dbReference type="PROSITE" id="PS50943"/>
    </source>
</evidence>
<feature type="domain" description="HTH cro/C1-type" evidence="4">
    <location>
        <begin position="44"/>
        <end position="98"/>
    </location>
</feature>
<protein>
    <submittedName>
        <fullName evidence="5">XRE family transcriptional regulator</fullName>
    </submittedName>
</protein>
<dbReference type="InterPro" id="IPR010982">
    <property type="entry name" value="Lambda_DNA-bd_dom_sf"/>
</dbReference>
<dbReference type="SMART" id="SM00530">
    <property type="entry name" value="HTH_XRE"/>
    <property type="match status" value="1"/>
</dbReference>
<sequence length="158" mass="19061">MTRFILYSIEYISIIYSIEYIVKFFLKKFKKFLKRGNLMFPERLKELRKEAGLTQKQIAEKFGIKQPNYQQWESGKRKPGEETLKKFADFFNVSIDYLLGKTDNKKSDEINLSEFEILYRKTSKNLTERQKRDLEEVLKEVLIERQKLIEENNKTGWN</sequence>
<keyword evidence="3" id="KW-0472">Membrane</keyword>
<comment type="caution">
    <text evidence="5">The sequence shown here is derived from an EMBL/GenBank/DDBJ whole genome shotgun (WGS) entry which is preliminary data.</text>
</comment>
<dbReference type="HOGENOM" id="CLU_066192_4_7_9"/>
<reference evidence="5 6" key="1">
    <citation type="submission" date="2011-02" db="EMBL/GenBank/DDBJ databases">
        <authorList>
            <person name="Muzny D."/>
            <person name="Qin X."/>
            <person name="Deng J."/>
            <person name="Jiang H."/>
            <person name="Liu Y."/>
            <person name="Qu J."/>
            <person name="Song X.-Z."/>
            <person name="Zhang L."/>
            <person name="Thornton R."/>
            <person name="Coyle M."/>
            <person name="Francisco L."/>
            <person name="Jackson L."/>
            <person name="Javaid M."/>
            <person name="Korchina V."/>
            <person name="Kovar C."/>
            <person name="Mata R."/>
            <person name="Mathew T."/>
            <person name="Ngo R."/>
            <person name="Nguyen L."/>
            <person name="Nguyen N."/>
            <person name="Okwuonu G."/>
            <person name="Ongeri F."/>
            <person name="Pham C."/>
            <person name="Simmons D."/>
            <person name="Wilczek-Boney K."/>
            <person name="Hale W."/>
            <person name="Jakkamsetti A."/>
            <person name="Pham P."/>
            <person name="Ruth R."/>
            <person name="San Lucas F."/>
            <person name="Warren J."/>
            <person name="Zhang J."/>
            <person name="Zhao Z."/>
            <person name="Zhou C."/>
            <person name="Zhu D."/>
            <person name="Lee S."/>
            <person name="Bess C."/>
            <person name="Blankenburg K."/>
            <person name="Forbes L."/>
            <person name="Fu Q."/>
            <person name="Gubbala S."/>
            <person name="Hirani K."/>
            <person name="Jayaseelan J.C."/>
            <person name="Lara F."/>
            <person name="Munidasa M."/>
            <person name="Palculict T."/>
            <person name="Patil S."/>
            <person name="Pu L.-L."/>
            <person name="Saada N."/>
            <person name="Tang L."/>
            <person name="Weissenberger G."/>
            <person name="Zhu Y."/>
            <person name="Hemphill L."/>
            <person name="Shang Y."/>
            <person name="Youmans B."/>
            <person name="Ayvaz T."/>
            <person name="Ross M."/>
            <person name="Santibanez J."/>
            <person name="Aqrawi P."/>
            <person name="Gross S."/>
            <person name="Joshi V."/>
            <person name="Fowler G."/>
            <person name="Nazareth L."/>
            <person name="Reid J."/>
            <person name="Worley K."/>
            <person name="Petrosino J."/>
            <person name="Highlander S."/>
            <person name="Gibbs R."/>
        </authorList>
    </citation>
    <scope>NUCLEOTIDE SEQUENCE [LARGE SCALE GENOMIC DNA]</scope>
    <source>
        <strain evidence="5 6">SK408</strain>
    </source>
</reference>